<dbReference type="STRING" id="469383.Cwoe_4964"/>
<dbReference type="HOGENOM" id="CLU_3060506_0_0_11"/>
<name>D3FC80_CONWI</name>
<proteinExistence type="predicted"/>
<accession>D3FC80</accession>
<keyword evidence="2" id="KW-1185">Reference proteome</keyword>
<evidence type="ECO:0000313" key="2">
    <source>
        <dbReference type="Proteomes" id="UP000008229"/>
    </source>
</evidence>
<sequence>MARVEVHVPLTLRLVGRPTEADWQRLEEALVRRFARAFGTDLQVASPPSREGS</sequence>
<evidence type="ECO:0000313" key="1">
    <source>
        <dbReference type="EMBL" id="ADB53375.1"/>
    </source>
</evidence>
<dbReference type="RefSeq" id="WP_012936426.1">
    <property type="nucleotide sequence ID" value="NC_013739.1"/>
</dbReference>
<protein>
    <submittedName>
        <fullName evidence="1">Uncharacterized protein</fullName>
    </submittedName>
</protein>
<dbReference type="Proteomes" id="UP000008229">
    <property type="component" value="Chromosome"/>
</dbReference>
<dbReference type="EMBL" id="CP001854">
    <property type="protein sequence ID" value="ADB53375.1"/>
    <property type="molecule type" value="Genomic_DNA"/>
</dbReference>
<reference evidence="1 2" key="1">
    <citation type="journal article" date="2010" name="Stand. Genomic Sci.">
        <title>Complete genome sequence of Conexibacter woesei type strain (ID131577).</title>
        <authorList>
            <person name="Pukall R."/>
            <person name="Lapidus A."/>
            <person name="Glavina Del Rio T."/>
            <person name="Copeland A."/>
            <person name="Tice H."/>
            <person name="Cheng J.-F."/>
            <person name="Lucas S."/>
            <person name="Chen F."/>
            <person name="Nolan M."/>
            <person name="Bruce D."/>
            <person name="Goodwin L."/>
            <person name="Pitluck S."/>
            <person name="Mavromatis K."/>
            <person name="Ivanova N."/>
            <person name="Ovchinnikova G."/>
            <person name="Pati A."/>
            <person name="Chen A."/>
            <person name="Palaniappan K."/>
            <person name="Land M."/>
            <person name="Hauser L."/>
            <person name="Chang Y.-J."/>
            <person name="Jeffries C.D."/>
            <person name="Chain P."/>
            <person name="Meincke L."/>
            <person name="Sims D."/>
            <person name="Brettin T."/>
            <person name="Detter J.C."/>
            <person name="Rohde M."/>
            <person name="Goeker M."/>
            <person name="Bristow J."/>
            <person name="Eisen J.A."/>
            <person name="Markowitz V."/>
            <person name="Kyrpides N.C."/>
            <person name="Klenk H.-P."/>
            <person name="Hugenholtz P."/>
        </authorList>
    </citation>
    <scope>NUCLEOTIDE SEQUENCE [LARGE SCALE GENOMIC DNA]</scope>
    <source>
        <strain evidence="2">DSM 14684 / CIP 108061 / JCM 11494 / NBRC 100937 / ID131577</strain>
    </source>
</reference>
<reference evidence="2" key="2">
    <citation type="submission" date="2010-01" db="EMBL/GenBank/DDBJ databases">
        <title>The complete genome of Conexibacter woesei DSM 14684.</title>
        <authorList>
            <consortium name="US DOE Joint Genome Institute (JGI-PGF)"/>
            <person name="Lucas S."/>
            <person name="Copeland A."/>
            <person name="Lapidus A."/>
            <person name="Glavina del Rio T."/>
            <person name="Dalin E."/>
            <person name="Tice H."/>
            <person name="Bruce D."/>
            <person name="Goodwin L."/>
            <person name="Pitluck S."/>
            <person name="Kyrpides N."/>
            <person name="Mavromatis K."/>
            <person name="Ivanova N."/>
            <person name="Mikhailova N."/>
            <person name="Chertkov O."/>
            <person name="Brettin T."/>
            <person name="Detter J.C."/>
            <person name="Han C."/>
            <person name="Larimer F."/>
            <person name="Land M."/>
            <person name="Hauser L."/>
            <person name="Markowitz V."/>
            <person name="Cheng J.-F."/>
            <person name="Hugenholtz P."/>
            <person name="Woyke T."/>
            <person name="Wu D."/>
            <person name="Pukall R."/>
            <person name="Steenblock K."/>
            <person name="Schneider S."/>
            <person name="Klenk H.-P."/>
            <person name="Eisen J.A."/>
        </authorList>
    </citation>
    <scope>NUCLEOTIDE SEQUENCE [LARGE SCALE GENOMIC DNA]</scope>
    <source>
        <strain evidence="2">DSM 14684 / CIP 108061 / JCM 11494 / NBRC 100937 / ID131577</strain>
    </source>
</reference>
<organism evidence="1 2">
    <name type="scientific">Conexibacter woesei (strain DSM 14684 / CCUG 47730 / CIP 108061 / JCM 11494 / NBRC 100937 / ID131577)</name>
    <dbReference type="NCBI Taxonomy" id="469383"/>
    <lineage>
        <taxon>Bacteria</taxon>
        <taxon>Bacillati</taxon>
        <taxon>Actinomycetota</taxon>
        <taxon>Thermoleophilia</taxon>
        <taxon>Solirubrobacterales</taxon>
        <taxon>Conexibacteraceae</taxon>
        <taxon>Conexibacter</taxon>
    </lineage>
</organism>
<gene>
    <name evidence="1" type="ordered locus">Cwoe_4964</name>
</gene>
<dbReference type="KEGG" id="cwo:Cwoe_4964"/>
<dbReference type="AlphaFoldDB" id="D3FC80"/>